<dbReference type="Pfam" id="PF04886">
    <property type="entry name" value="PT"/>
    <property type="match status" value="1"/>
</dbReference>
<feature type="compositionally biased region" description="Polar residues" evidence="3">
    <location>
        <begin position="16"/>
        <end position="34"/>
    </location>
</feature>
<dbReference type="InterPro" id="IPR006970">
    <property type="entry name" value="PT"/>
</dbReference>
<name>A0A7X4YSU4_9BACL</name>
<evidence type="ECO:0000313" key="5">
    <source>
        <dbReference type="Proteomes" id="UP000558113"/>
    </source>
</evidence>
<organism evidence="4 5">
    <name type="scientific">Paenibacillus sacheonensis</name>
    <dbReference type="NCBI Taxonomy" id="742054"/>
    <lineage>
        <taxon>Bacteria</taxon>
        <taxon>Bacillati</taxon>
        <taxon>Bacillota</taxon>
        <taxon>Bacilli</taxon>
        <taxon>Bacillales</taxon>
        <taxon>Paenibacillaceae</taxon>
        <taxon>Paenibacillus</taxon>
    </lineage>
</organism>
<evidence type="ECO:0000256" key="2">
    <source>
        <dbReference type="ARBA" id="ARBA00022737"/>
    </source>
</evidence>
<comment type="caution">
    <text evidence="4">The sequence shown here is derived from an EMBL/GenBank/DDBJ whole genome shotgun (WGS) entry which is preliminary data.</text>
</comment>
<accession>A0A7X4YSU4</accession>
<dbReference type="EMBL" id="JAAAMU010000009">
    <property type="protein sequence ID" value="NBC70899.1"/>
    <property type="molecule type" value="Genomic_DNA"/>
</dbReference>
<gene>
    <name evidence="4" type="ORF">GT003_18010</name>
</gene>
<reference evidence="4 5" key="1">
    <citation type="submission" date="2020-01" db="EMBL/GenBank/DDBJ databases">
        <title>Paenibacillus soybeanensis sp. nov. isolated from the nodules of soybean (Glycine max(L.) Merr).</title>
        <authorList>
            <person name="Wang H."/>
        </authorList>
    </citation>
    <scope>NUCLEOTIDE SEQUENCE [LARGE SCALE GENOMIC DNA]</scope>
    <source>
        <strain evidence="4 5">DSM 23054</strain>
    </source>
</reference>
<dbReference type="Proteomes" id="UP000558113">
    <property type="component" value="Unassembled WGS sequence"/>
</dbReference>
<keyword evidence="5" id="KW-1185">Reference proteome</keyword>
<keyword evidence="1" id="KW-0732">Signal</keyword>
<dbReference type="AlphaFoldDB" id="A0A7X4YSU4"/>
<sequence>MLGPTAHLTAHLTARPTGQPTGQPTGRLTAQPTAQPMRHTLVGCRRHLPAKAEQLPRGGRQIGVWAGCRRTER</sequence>
<keyword evidence="2" id="KW-0677">Repeat</keyword>
<evidence type="ECO:0000256" key="1">
    <source>
        <dbReference type="ARBA" id="ARBA00022729"/>
    </source>
</evidence>
<protein>
    <submittedName>
        <fullName evidence="4">Uncharacterized protein</fullName>
    </submittedName>
</protein>
<evidence type="ECO:0000313" key="4">
    <source>
        <dbReference type="EMBL" id="NBC70899.1"/>
    </source>
</evidence>
<evidence type="ECO:0000256" key="3">
    <source>
        <dbReference type="SAM" id="MobiDB-lite"/>
    </source>
</evidence>
<proteinExistence type="predicted"/>
<feature type="region of interest" description="Disordered" evidence="3">
    <location>
        <begin position="1"/>
        <end position="34"/>
    </location>
</feature>